<comment type="caution">
    <text evidence="6">The sequence shown here is derived from an EMBL/GenBank/DDBJ whole genome shotgun (WGS) entry which is preliminary data.</text>
</comment>
<comment type="similarity">
    <text evidence="4">Belongs to the FlgA family.</text>
</comment>
<comment type="subcellular location">
    <subcellularLocation>
        <location evidence="1 4">Periplasm</location>
    </subcellularLocation>
</comment>
<evidence type="ECO:0000256" key="3">
    <source>
        <dbReference type="ARBA" id="ARBA00022764"/>
    </source>
</evidence>
<evidence type="ECO:0000256" key="2">
    <source>
        <dbReference type="ARBA" id="ARBA00022729"/>
    </source>
</evidence>
<comment type="function">
    <text evidence="4">Involved in the assembly process of the P-ring formation. It may associate with FlgF on the rod constituting a structure essential for the P-ring assembly or may act as a modulator protein for the P-ring assembly.</text>
</comment>
<dbReference type="Gene3D" id="2.30.30.760">
    <property type="match status" value="1"/>
</dbReference>
<keyword evidence="6" id="KW-0282">Flagellum</keyword>
<reference evidence="6 7" key="1">
    <citation type="submission" date="2019-10" db="EMBL/GenBank/DDBJ databases">
        <title>Taxonomy of Antarctic Massilia spp.: description of Massilia rubra sp. nov., Massilia aquatica sp. nov., Massilia mucilaginosa sp. nov., Massilia frigida sp. nov. isolated from streams, lakes and regoliths.</title>
        <authorList>
            <person name="Holochova P."/>
            <person name="Sedlacek I."/>
            <person name="Kralova S."/>
            <person name="Maslanova I."/>
            <person name="Busse H.-J."/>
            <person name="Stankova E."/>
            <person name="Vrbovska V."/>
            <person name="Kovarovic V."/>
            <person name="Bartak M."/>
            <person name="Svec P."/>
            <person name="Pantucek R."/>
        </authorList>
    </citation>
    <scope>NUCLEOTIDE SEQUENCE [LARGE SCALE GENOMIC DNA]</scope>
    <source>
        <strain evidence="6 7">CCM 8695</strain>
    </source>
</reference>
<name>A0ABX0NCW6_9BURK</name>
<feature type="domain" description="SAF" evidence="5">
    <location>
        <begin position="116"/>
        <end position="178"/>
    </location>
</feature>
<protein>
    <recommendedName>
        <fullName evidence="4">Flagella basal body P-ring formation protein FlgA</fullName>
    </recommendedName>
</protein>
<evidence type="ECO:0000313" key="6">
    <source>
        <dbReference type="EMBL" id="NHZ80699.1"/>
    </source>
</evidence>
<keyword evidence="2 4" id="KW-0732">Signal</keyword>
<dbReference type="EMBL" id="WHJG01000014">
    <property type="protein sequence ID" value="NHZ80699.1"/>
    <property type="molecule type" value="Genomic_DNA"/>
</dbReference>
<proteinExistence type="inferred from homology"/>
<keyword evidence="6" id="KW-0969">Cilium</keyword>
<keyword evidence="7" id="KW-1185">Reference proteome</keyword>
<feature type="chain" id="PRO_5045010305" description="Flagella basal body P-ring formation protein FlgA" evidence="4">
    <location>
        <begin position="19"/>
        <end position="240"/>
    </location>
</feature>
<accession>A0ABX0NCW6</accession>
<evidence type="ECO:0000256" key="4">
    <source>
        <dbReference type="RuleBase" id="RU362063"/>
    </source>
</evidence>
<dbReference type="InterPro" id="IPR017585">
    <property type="entry name" value="SAF_FlgA"/>
</dbReference>
<dbReference type="Pfam" id="PF17656">
    <property type="entry name" value="ChapFlgA_N"/>
    <property type="match status" value="1"/>
</dbReference>
<evidence type="ECO:0000259" key="5">
    <source>
        <dbReference type="SMART" id="SM00858"/>
    </source>
</evidence>
<dbReference type="NCBIfam" id="TIGR03170">
    <property type="entry name" value="flgA_cterm"/>
    <property type="match status" value="1"/>
</dbReference>
<dbReference type="Gene3D" id="3.90.1210.10">
    <property type="entry name" value="Antifreeze-like/N-acetylneuraminic acid synthase C-terminal domain"/>
    <property type="match status" value="1"/>
</dbReference>
<dbReference type="PANTHER" id="PTHR36307:SF1">
    <property type="entry name" value="FLAGELLA BASAL BODY P-RING FORMATION PROTEIN FLGA"/>
    <property type="match status" value="1"/>
</dbReference>
<evidence type="ECO:0000313" key="7">
    <source>
        <dbReference type="Proteomes" id="UP000621455"/>
    </source>
</evidence>
<gene>
    <name evidence="6" type="primary">flgA</name>
    <name evidence="6" type="ORF">F2P44_15665</name>
</gene>
<dbReference type="InterPro" id="IPR039246">
    <property type="entry name" value="Flagellar_FlgA"/>
</dbReference>
<keyword evidence="4" id="KW-1005">Bacterial flagellum biogenesis</keyword>
<organism evidence="6 7">
    <name type="scientific">Massilia frigida</name>
    <dbReference type="NCBI Taxonomy" id="2609281"/>
    <lineage>
        <taxon>Bacteria</taxon>
        <taxon>Pseudomonadati</taxon>
        <taxon>Pseudomonadota</taxon>
        <taxon>Betaproteobacteria</taxon>
        <taxon>Burkholderiales</taxon>
        <taxon>Oxalobacteraceae</taxon>
        <taxon>Telluria group</taxon>
        <taxon>Massilia</taxon>
    </lineage>
</organism>
<dbReference type="InterPro" id="IPR013974">
    <property type="entry name" value="SAF"/>
</dbReference>
<dbReference type="PANTHER" id="PTHR36307">
    <property type="entry name" value="FLAGELLA BASAL BODY P-RING FORMATION PROTEIN FLGA"/>
    <property type="match status" value="1"/>
</dbReference>
<evidence type="ECO:0000256" key="1">
    <source>
        <dbReference type="ARBA" id="ARBA00004418"/>
    </source>
</evidence>
<dbReference type="Pfam" id="PF13144">
    <property type="entry name" value="ChapFlgA"/>
    <property type="match status" value="1"/>
</dbReference>
<dbReference type="RefSeq" id="WP_167087982.1">
    <property type="nucleotide sequence ID" value="NZ_WHJG01000014.1"/>
</dbReference>
<keyword evidence="6" id="KW-0966">Cell projection</keyword>
<dbReference type="SMART" id="SM00858">
    <property type="entry name" value="SAF"/>
    <property type="match status" value="1"/>
</dbReference>
<sequence length="240" mass="24489">MKITFITALLLASQYCCAPQAAAQAAAATPALALQDPAVLKHVAEQYLQAQSAALAGEVSVTVGPINQRMSLASCPAPQAFQQPGARTWGKTTVGVRCTAPVAWTVYIQAQVSVVTGYVATSVPLAQGQTIEQSQLVLLKGDISAMPNGIVTDMAQAVGRTSTVSLASGAPLRLDALRGKPVVQQGQLVRVVSSGNGFRVSAEARAIGNASDGQVVQVRTPAGAILSGVAKAGGLVEVVF</sequence>
<feature type="signal peptide" evidence="4">
    <location>
        <begin position="1"/>
        <end position="18"/>
    </location>
</feature>
<dbReference type="CDD" id="cd11614">
    <property type="entry name" value="SAF_CpaB_FlgA_like"/>
    <property type="match status" value="1"/>
</dbReference>
<keyword evidence="3 4" id="KW-0574">Periplasm</keyword>
<dbReference type="InterPro" id="IPR041231">
    <property type="entry name" value="FlgA_N"/>
</dbReference>
<dbReference type="Proteomes" id="UP000621455">
    <property type="component" value="Unassembled WGS sequence"/>
</dbReference>